<gene>
    <name evidence="2" type="primary">ATP8</name>
</gene>
<keyword evidence="2" id="KW-0496">Mitochondrion</keyword>
<keyword evidence="1" id="KW-0812">Transmembrane</keyword>
<feature type="transmembrane region" description="Helical" evidence="1">
    <location>
        <begin position="6"/>
        <end position="26"/>
    </location>
</feature>
<name>A0A1W6LQL6_ARGPU</name>
<protein>
    <submittedName>
        <fullName evidence="2">ATP synthase F0 subunit 8</fullName>
    </submittedName>
</protein>
<organism evidence="2">
    <name type="scientific">Argopecten purpuratus</name>
    <name type="common">Chilean northern scallop</name>
    <dbReference type="NCBI Taxonomy" id="228297"/>
    <lineage>
        <taxon>Eukaryota</taxon>
        <taxon>Metazoa</taxon>
        <taxon>Spiralia</taxon>
        <taxon>Lophotrochozoa</taxon>
        <taxon>Mollusca</taxon>
        <taxon>Bivalvia</taxon>
        <taxon>Autobranchia</taxon>
        <taxon>Pteriomorphia</taxon>
        <taxon>Pectinida</taxon>
        <taxon>Pectinoidea</taxon>
        <taxon>Pectinidae</taxon>
        <taxon>Argopecten</taxon>
    </lineage>
</organism>
<sequence>MLWSVWFVIILVSGFSFFCALWWVHIPRTTVGVVKKLSSPASKW</sequence>
<evidence type="ECO:0000313" key="2">
    <source>
        <dbReference type="EMBL" id="ARN58056.2"/>
    </source>
</evidence>
<proteinExistence type="predicted"/>
<dbReference type="AlphaFoldDB" id="A0A1W6LQL6"/>
<geneLocation type="mitochondrion" evidence="2"/>
<dbReference type="EMBL" id="KY321561">
    <property type="protein sequence ID" value="ARN58056.2"/>
    <property type="molecule type" value="Genomic_DNA"/>
</dbReference>
<reference evidence="2" key="1">
    <citation type="submission" date="2016-12" db="EMBL/GenBank/DDBJ databases">
        <title>Mitogenome de novo assembly and annotation of A. purpuratus reveals ATP8 gene: First approach of ATP8 in phylogenetic analyses.</title>
        <authorList>
            <person name="Romero P."/>
            <person name="Icaza G."/>
            <person name="Quezada C."/>
            <person name="Orrego R."/>
        </authorList>
    </citation>
    <scope>NUCLEOTIDE SEQUENCE</scope>
</reference>
<keyword evidence="1" id="KW-1133">Transmembrane helix</keyword>
<keyword evidence="1" id="KW-0472">Membrane</keyword>
<accession>A0A1W6LQL6</accession>
<evidence type="ECO:0000256" key="1">
    <source>
        <dbReference type="SAM" id="Phobius"/>
    </source>
</evidence>